<comment type="caution">
    <text evidence="2">The sequence shown here is derived from an EMBL/GenBank/DDBJ whole genome shotgun (WGS) entry which is preliminary data.</text>
</comment>
<evidence type="ECO:0000259" key="1">
    <source>
        <dbReference type="Pfam" id="PF21645"/>
    </source>
</evidence>
<dbReference type="AlphaFoldDB" id="A0A412PFQ9"/>
<dbReference type="GeneID" id="89619548"/>
<gene>
    <name evidence="2" type="ORF">DWX20_06380</name>
</gene>
<proteinExistence type="predicted"/>
<keyword evidence="2" id="KW-0418">Kinase</keyword>
<keyword evidence="2" id="KW-0808">Transferase</keyword>
<accession>A0A412PFQ9</accession>
<name>A0A412PFQ9_9FIRM</name>
<protein>
    <submittedName>
        <fullName evidence="2">Kinase to dihydroxyacetone kinase</fullName>
    </submittedName>
</protein>
<dbReference type="InterPro" id="IPR048394">
    <property type="entry name" value="FakA-like_M"/>
</dbReference>
<evidence type="ECO:0000313" key="3">
    <source>
        <dbReference type="Proteomes" id="UP000284731"/>
    </source>
</evidence>
<organism evidence="2 3">
    <name type="scientific">Solobacterium moorei</name>
    <dbReference type="NCBI Taxonomy" id="102148"/>
    <lineage>
        <taxon>Bacteria</taxon>
        <taxon>Bacillati</taxon>
        <taxon>Bacillota</taxon>
        <taxon>Erysipelotrichia</taxon>
        <taxon>Erysipelotrichales</taxon>
        <taxon>Erysipelotrichaceae</taxon>
        <taxon>Solobacterium</taxon>
    </lineage>
</organism>
<evidence type="ECO:0000313" key="2">
    <source>
        <dbReference type="EMBL" id="RGT56427.1"/>
    </source>
</evidence>
<dbReference type="EMBL" id="QRWX01000002">
    <property type="protein sequence ID" value="RGT56427.1"/>
    <property type="molecule type" value="Genomic_DNA"/>
</dbReference>
<dbReference type="Proteomes" id="UP000284731">
    <property type="component" value="Unassembled WGS sequence"/>
</dbReference>
<dbReference type="GO" id="GO:0016301">
    <property type="term" value="F:kinase activity"/>
    <property type="evidence" value="ECO:0007669"/>
    <property type="project" value="UniProtKB-KW"/>
</dbReference>
<dbReference type="Pfam" id="PF21645">
    <property type="entry name" value="FakA-like_M"/>
    <property type="match status" value="1"/>
</dbReference>
<feature type="domain" description="Fatty acid kinase subunit A-like middle" evidence="1">
    <location>
        <begin position="5"/>
        <end position="81"/>
    </location>
</feature>
<sequence>MEQLEFKFDTQLLIDGHDLDEDVINDYITENFRGDCLLVVGDDTLIKIHFHTNEPWKVLEYAQSIGDIYDVVVENMQRQEEGLKG</sequence>
<reference evidence="2 3" key="1">
    <citation type="submission" date="2018-08" db="EMBL/GenBank/DDBJ databases">
        <title>A genome reference for cultivated species of the human gut microbiota.</title>
        <authorList>
            <person name="Zou Y."/>
            <person name="Xue W."/>
            <person name="Luo G."/>
        </authorList>
    </citation>
    <scope>NUCLEOTIDE SEQUENCE [LARGE SCALE GENOMIC DNA]</scope>
    <source>
        <strain evidence="2 3">AF18-46</strain>
    </source>
</reference>
<dbReference type="RefSeq" id="WP_006525126.1">
    <property type="nucleotide sequence ID" value="NZ_AP028934.1"/>
</dbReference>